<comment type="subunit">
    <text evidence="17">Homodimer. Homohexamer; ring-shaped, necessary to form the nucleocapsid. Homopentamers; opened pentamers in solution. Binds to viral genomic RNA. Interacts with glycoprotein Gn; this interaction allows packaging of nucleocapsids into virions.</text>
</comment>
<evidence type="ECO:0000256" key="10">
    <source>
        <dbReference type="ARBA" id="ARBA00022812"/>
    </source>
</evidence>
<keyword evidence="12" id="KW-0694">RNA-binding</keyword>
<evidence type="ECO:0000256" key="1">
    <source>
        <dbReference type="ARBA" id="ARBA00004136"/>
    </source>
</evidence>
<evidence type="ECO:0000256" key="9">
    <source>
        <dbReference type="ARBA" id="ARBA00022562"/>
    </source>
</evidence>
<evidence type="ECO:0000256" key="7">
    <source>
        <dbReference type="ARBA" id="ARBA00014389"/>
    </source>
</evidence>
<reference evidence="18 19" key="1">
    <citation type="journal article" date="2013" name="PLoS ONE">
        <title>The Genome Sequence of Lone Star Virus, a Highly Divergent Bunyavirus Found in the Amblyomma americanum Tick.</title>
        <authorList>
            <person name="Swei A."/>
            <person name="Russell B.J."/>
            <person name="Naccache S.N."/>
            <person name="Kabre B."/>
            <person name="Veeraraghavan N."/>
            <person name="Pilgard M.A."/>
            <person name="Johnson B.J."/>
            <person name="Chiu C.Y."/>
        </authorList>
    </citation>
    <scope>NUCLEOTIDE SEQUENCE [LARGE SCALE GENOMIC DNA]</scope>
    <source>
        <strain evidence="18">TMA 1381</strain>
    </source>
</reference>
<organism evidence="18 19">
    <name type="scientific">Lone Star virus</name>
    <dbReference type="NCBI Taxonomy" id="1219465"/>
    <lineage>
        <taxon>Viruses</taxon>
        <taxon>Riboviria</taxon>
        <taxon>Orthornavirae</taxon>
        <taxon>Negarnaviricota</taxon>
        <taxon>Polyploviricotina</taxon>
        <taxon>Bunyaviricetes</taxon>
        <taxon>Hareavirales</taxon>
        <taxon>Phenuiviridae</taxon>
        <taxon>Bandavirus</taxon>
        <taxon>Bandavirus amblyommae</taxon>
        <taxon>Lone Star bandavirus</taxon>
    </lineage>
</organism>
<evidence type="ECO:0000256" key="5">
    <source>
        <dbReference type="ARBA" id="ARBA00004452"/>
    </source>
</evidence>
<dbReference type="GO" id="GO:0042025">
    <property type="term" value="C:host cell nucleus"/>
    <property type="evidence" value="ECO:0007669"/>
    <property type="project" value="UniProtKB-SubCell"/>
</dbReference>
<dbReference type="GeneID" id="15614188"/>
<dbReference type="InterPro" id="IPR015971">
    <property type="entry name" value="Nucleocapsid_Phlebovirus"/>
</dbReference>
<dbReference type="GO" id="GO:0044172">
    <property type="term" value="C:host cell endoplasmic reticulum-Golgi intermediate compartment"/>
    <property type="evidence" value="ECO:0007669"/>
    <property type="project" value="UniProtKB-SubCell"/>
</dbReference>
<comment type="similarity">
    <text evidence="6">Belongs to the phlebovirus nucleocapsid protein family.</text>
</comment>
<evidence type="ECO:0000256" key="13">
    <source>
        <dbReference type="ARBA" id="ARBA00023086"/>
    </source>
</evidence>
<dbReference type="GO" id="GO:0019013">
    <property type="term" value="C:viral nucleocapsid"/>
    <property type="evidence" value="ECO:0007669"/>
    <property type="project" value="UniProtKB-KW"/>
</dbReference>
<dbReference type="Proteomes" id="UP000201374">
    <property type="component" value="Genome"/>
</dbReference>
<keyword evidence="11" id="KW-0946">Virion</keyword>
<keyword evidence="19" id="KW-1185">Reference proteome</keyword>
<evidence type="ECO:0000256" key="11">
    <source>
        <dbReference type="ARBA" id="ARBA00022844"/>
    </source>
</evidence>
<evidence type="ECO:0000313" key="18">
    <source>
        <dbReference type="EMBL" id="AGL50924.1"/>
    </source>
</evidence>
<keyword evidence="10" id="KW-1040">Host Golgi apparatus</keyword>
<dbReference type="EMBL" id="KC589007">
    <property type="protein sequence ID" value="AGL50924.1"/>
    <property type="molecule type" value="Genomic_RNA"/>
</dbReference>
<dbReference type="InterPro" id="IPR009522">
    <property type="entry name" value="Capsid_Phlebovir/Tenuivir"/>
</dbReference>
<keyword evidence="14" id="KW-1035">Host cytoplasm</keyword>
<evidence type="ECO:0000256" key="14">
    <source>
        <dbReference type="ARBA" id="ARBA00023200"/>
    </source>
</evidence>
<evidence type="ECO:0000256" key="8">
    <source>
        <dbReference type="ARBA" id="ARBA00022561"/>
    </source>
</evidence>
<dbReference type="GO" id="GO:0003723">
    <property type="term" value="F:RNA binding"/>
    <property type="evidence" value="ECO:0007669"/>
    <property type="project" value="UniProtKB-KW"/>
</dbReference>
<evidence type="ECO:0000256" key="17">
    <source>
        <dbReference type="ARBA" id="ARBA00046628"/>
    </source>
</evidence>
<dbReference type="KEGG" id="vg:15614188"/>
<dbReference type="GO" id="GO:1990904">
    <property type="term" value="C:ribonucleoprotein complex"/>
    <property type="evidence" value="ECO:0007669"/>
    <property type="project" value="UniProtKB-KW"/>
</dbReference>
<keyword evidence="8" id="KW-0167">Capsid protein</keyword>
<evidence type="ECO:0000256" key="15">
    <source>
        <dbReference type="ARBA" id="ARBA00023274"/>
    </source>
</evidence>
<evidence type="ECO:0000256" key="3">
    <source>
        <dbReference type="ARBA" id="ARBA00004192"/>
    </source>
</evidence>
<sequence length="247" mass="27635">MTSYSEILEEFGLSEIDNTQLARWEELFAYEGFDPVKMLAKMKKLAPDDWRDDVKIIIVFALTRGNKMSKAANKMSDKGKTELMRLKARYNLVENPQSRDDITPTRVASALPTWTVRAAAALKDSLPMGPAAIKANAEKTIPAEMCCAAFAGVIPTSGIAEEDTEAITKAFFVWQYYFTQLINPQMRGKKKEVIFSSFDAAVRAAMNSASYPNKSRIDFLQGLGILNQKKKAVESVRALAELWDEME</sequence>
<dbReference type="Pfam" id="PF05733">
    <property type="entry name" value="Tenui_N"/>
    <property type="match status" value="1"/>
</dbReference>
<accession>R4P2G7</accession>
<dbReference type="PIRSF" id="PIRSF003953">
    <property type="entry name" value="N_PhelboV"/>
    <property type="match status" value="1"/>
</dbReference>
<evidence type="ECO:0000256" key="16">
    <source>
        <dbReference type="ARBA" id="ARBA00033344"/>
    </source>
</evidence>
<proteinExistence type="inferred from homology"/>
<dbReference type="RefSeq" id="YP_008003509.1">
    <property type="nucleotide sequence ID" value="NC_021244.1"/>
</dbReference>
<dbReference type="OrthoDB" id="11777at10239"/>
<name>R4P2G7_9VIRU</name>
<evidence type="ECO:0000256" key="6">
    <source>
        <dbReference type="ARBA" id="ARBA00005299"/>
    </source>
</evidence>
<evidence type="ECO:0000256" key="12">
    <source>
        <dbReference type="ARBA" id="ARBA00022884"/>
    </source>
</evidence>
<keyword evidence="9" id="KW-1048">Host nucleus</keyword>
<evidence type="ECO:0000313" key="19">
    <source>
        <dbReference type="Proteomes" id="UP000201374"/>
    </source>
</evidence>
<keyword evidence="15" id="KW-0687">Ribonucleoprotein</keyword>
<protein>
    <recommendedName>
        <fullName evidence="7">Nucleoprotein</fullName>
    </recommendedName>
    <alternativeName>
        <fullName evidence="16">Nucleocapsid protein</fullName>
    </alternativeName>
</protein>
<evidence type="ECO:0000256" key="4">
    <source>
        <dbReference type="ARBA" id="ARBA00004328"/>
    </source>
</evidence>
<keyword evidence="13 18" id="KW-0543">Viral nucleoprotein</keyword>
<evidence type="ECO:0000256" key="2">
    <source>
        <dbReference type="ARBA" id="ARBA00004147"/>
    </source>
</evidence>
<dbReference type="GO" id="GO:0044177">
    <property type="term" value="C:host cell Golgi apparatus"/>
    <property type="evidence" value="ECO:0007669"/>
    <property type="project" value="UniProtKB-SubCell"/>
</dbReference>
<comment type="subcellular location">
    <subcellularLocation>
        <location evidence="1">Host Golgi apparatus</location>
    </subcellularLocation>
    <subcellularLocation>
        <location evidence="3">Host cytoplasm</location>
    </subcellularLocation>
    <subcellularLocation>
        <location evidence="5">Host endoplasmic reticulum-Golgi intermediate compartment</location>
    </subcellularLocation>
    <subcellularLocation>
        <location evidence="2">Host nucleus</location>
    </subcellularLocation>
    <subcellularLocation>
        <location evidence="4">Virion</location>
    </subcellularLocation>
</comment>